<dbReference type="EMBL" id="LBMM01006906">
    <property type="protein sequence ID" value="KMQ90216.1"/>
    <property type="molecule type" value="Genomic_DNA"/>
</dbReference>
<reference evidence="1 2" key="1">
    <citation type="submission" date="2015-04" db="EMBL/GenBank/DDBJ databases">
        <title>Lasius niger genome sequencing.</title>
        <authorList>
            <person name="Konorov E.A."/>
            <person name="Nikitin M.A."/>
            <person name="Kirill M.V."/>
            <person name="Chang P."/>
        </authorList>
    </citation>
    <scope>NUCLEOTIDE SEQUENCE [LARGE SCALE GENOMIC DNA]</scope>
    <source>
        <tissue evidence="1">Whole</tissue>
    </source>
</reference>
<organism evidence="1 2">
    <name type="scientific">Lasius niger</name>
    <name type="common">Black garden ant</name>
    <dbReference type="NCBI Taxonomy" id="67767"/>
    <lineage>
        <taxon>Eukaryota</taxon>
        <taxon>Metazoa</taxon>
        <taxon>Ecdysozoa</taxon>
        <taxon>Arthropoda</taxon>
        <taxon>Hexapoda</taxon>
        <taxon>Insecta</taxon>
        <taxon>Pterygota</taxon>
        <taxon>Neoptera</taxon>
        <taxon>Endopterygota</taxon>
        <taxon>Hymenoptera</taxon>
        <taxon>Apocrita</taxon>
        <taxon>Aculeata</taxon>
        <taxon>Formicoidea</taxon>
        <taxon>Formicidae</taxon>
        <taxon>Formicinae</taxon>
        <taxon>Lasius</taxon>
        <taxon>Lasius</taxon>
    </lineage>
</organism>
<protein>
    <submittedName>
        <fullName evidence="1">Uncharacterized protein</fullName>
    </submittedName>
</protein>
<dbReference type="Proteomes" id="UP000036403">
    <property type="component" value="Unassembled WGS sequence"/>
</dbReference>
<dbReference type="AlphaFoldDB" id="A0A0J7KJ34"/>
<comment type="caution">
    <text evidence="1">The sequence shown here is derived from an EMBL/GenBank/DDBJ whole genome shotgun (WGS) entry which is preliminary data.</text>
</comment>
<evidence type="ECO:0000313" key="1">
    <source>
        <dbReference type="EMBL" id="KMQ90216.1"/>
    </source>
</evidence>
<accession>A0A0J7KJ34</accession>
<name>A0A0J7KJ34_LASNI</name>
<gene>
    <name evidence="1" type="ORF">RF55_10051</name>
</gene>
<proteinExistence type="predicted"/>
<evidence type="ECO:0000313" key="2">
    <source>
        <dbReference type="Proteomes" id="UP000036403"/>
    </source>
</evidence>
<sequence>MLIQRFECPSFLKQISNIRRGHHPGHTPTIACPDIHIFNESQDNLCISEIGRKGNDLVIIHAFLNDRIDLNASWKVGLLGGFDPFQNLRKFTTPPGHPLKRTLAHRIQADRNPI</sequence>
<keyword evidence="2" id="KW-1185">Reference proteome</keyword>
<dbReference type="PaxDb" id="67767-A0A0J7KJ34"/>